<dbReference type="Pfam" id="PF01208">
    <property type="entry name" value="URO-D"/>
    <property type="match status" value="1"/>
</dbReference>
<reference evidence="2" key="1">
    <citation type="submission" date="2020-10" db="EMBL/GenBank/DDBJ databases">
        <authorList>
            <person name="Gilroy R."/>
        </authorList>
    </citation>
    <scope>NUCLEOTIDE SEQUENCE</scope>
    <source>
        <strain evidence="2">ChiSxjej2B14-8506</strain>
    </source>
</reference>
<gene>
    <name evidence="2" type="ORF">IAC59_05725</name>
</gene>
<dbReference type="GO" id="GO:0006779">
    <property type="term" value="P:porphyrin-containing compound biosynthetic process"/>
    <property type="evidence" value="ECO:0007669"/>
    <property type="project" value="InterPro"/>
</dbReference>
<dbReference type="AlphaFoldDB" id="A0A9D1LRL3"/>
<dbReference type="SUPFAM" id="SSF51726">
    <property type="entry name" value="UROD/MetE-like"/>
    <property type="match status" value="1"/>
</dbReference>
<accession>A0A9D1LRL3</accession>
<evidence type="ECO:0000313" key="3">
    <source>
        <dbReference type="Proteomes" id="UP000824123"/>
    </source>
</evidence>
<comment type="caution">
    <text evidence="2">The sequence shown here is derived from an EMBL/GenBank/DDBJ whole genome shotgun (WGS) entry which is preliminary data.</text>
</comment>
<sequence length="316" mass="35945">MSDLLKAIRYQHPERLPVSVSLLPATWARHGDALTRICQRYPELFGNVASDAATSYYTPPSYHAGQFTDPWGCVWSNVAEGYESIVTGHPLPHRQDVRKLRAPDVDMGLPHGFMFLRLMDLRGFEEIMVDFAEEPPELQLLIDIVRDYNVRQMKLMLKKSRDELIYVGDDNGMQDALPISPAKWRKYLKPAYKAIYDVAHADGRLVYMHTDGCIFEVMPDMQEAGADMINPQIRANGLDNLVRVCRGRIPINLDLDRQLFPFASPERVREHIFECVRALYLPEGGLGLTAECGADVPLDVIDMICRTLSEARDFHI</sequence>
<dbReference type="EMBL" id="DVNK01000037">
    <property type="protein sequence ID" value="HIU46738.1"/>
    <property type="molecule type" value="Genomic_DNA"/>
</dbReference>
<feature type="domain" description="Uroporphyrinogen decarboxylase (URO-D)" evidence="1">
    <location>
        <begin position="122"/>
        <end position="286"/>
    </location>
</feature>
<dbReference type="InterPro" id="IPR038071">
    <property type="entry name" value="UROD/MetE-like_sf"/>
</dbReference>
<dbReference type="Gene3D" id="3.20.20.210">
    <property type="match status" value="1"/>
</dbReference>
<organism evidence="2 3">
    <name type="scientific">Candidatus Fimadaptatus faecigallinarum</name>
    <dbReference type="NCBI Taxonomy" id="2840814"/>
    <lineage>
        <taxon>Bacteria</taxon>
        <taxon>Bacillati</taxon>
        <taxon>Bacillota</taxon>
        <taxon>Clostridia</taxon>
        <taxon>Eubacteriales</taxon>
        <taxon>Candidatus Fimadaptatus</taxon>
    </lineage>
</organism>
<dbReference type="GO" id="GO:0004853">
    <property type="term" value="F:uroporphyrinogen decarboxylase activity"/>
    <property type="evidence" value="ECO:0007669"/>
    <property type="project" value="InterPro"/>
</dbReference>
<dbReference type="Proteomes" id="UP000824123">
    <property type="component" value="Unassembled WGS sequence"/>
</dbReference>
<dbReference type="InterPro" id="IPR000257">
    <property type="entry name" value="Uroporphyrinogen_deCOase"/>
</dbReference>
<evidence type="ECO:0000259" key="1">
    <source>
        <dbReference type="Pfam" id="PF01208"/>
    </source>
</evidence>
<protein>
    <recommendedName>
        <fullName evidence="1">Uroporphyrinogen decarboxylase (URO-D) domain-containing protein</fullName>
    </recommendedName>
</protein>
<reference evidence="2" key="2">
    <citation type="journal article" date="2021" name="PeerJ">
        <title>Extensive microbial diversity within the chicken gut microbiome revealed by metagenomics and culture.</title>
        <authorList>
            <person name="Gilroy R."/>
            <person name="Ravi A."/>
            <person name="Getino M."/>
            <person name="Pursley I."/>
            <person name="Horton D.L."/>
            <person name="Alikhan N.F."/>
            <person name="Baker D."/>
            <person name="Gharbi K."/>
            <person name="Hall N."/>
            <person name="Watson M."/>
            <person name="Adriaenssens E.M."/>
            <person name="Foster-Nyarko E."/>
            <person name="Jarju S."/>
            <person name="Secka A."/>
            <person name="Antonio M."/>
            <person name="Oren A."/>
            <person name="Chaudhuri R.R."/>
            <person name="La Ragione R."/>
            <person name="Hildebrand F."/>
            <person name="Pallen M.J."/>
        </authorList>
    </citation>
    <scope>NUCLEOTIDE SEQUENCE</scope>
    <source>
        <strain evidence="2">ChiSxjej2B14-8506</strain>
    </source>
</reference>
<proteinExistence type="predicted"/>
<evidence type="ECO:0000313" key="2">
    <source>
        <dbReference type="EMBL" id="HIU46738.1"/>
    </source>
</evidence>
<name>A0A9D1LRL3_9FIRM</name>